<reference evidence="2 3" key="1">
    <citation type="journal article" date="2010" name="Science">
        <title>Genome expansion and gene loss in powdery mildew fungi reveal tradeoffs in extreme parasitism.</title>
        <authorList>
            <person name="Spanu P.D."/>
            <person name="Abbott J.C."/>
            <person name="Amselem J."/>
            <person name="Burgis T.A."/>
            <person name="Soanes D.M."/>
            <person name="Stueber K."/>
            <person name="Ver Loren van Themaat E."/>
            <person name="Brown J.K.M."/>
            <person name="Butcher S.A."/>
            <person name="Gurr S.J."/>
            <person name="Lebrun M.-H."/>
            <person name="Ridout C.J."/>
            <person name="Schulze-Lefert P."/>
            <person name="Talbot N.J."/>
            <person name="Ahmadinejad N."/>
            <person name="Ametz C."/>
            <person name="Barton G.R."/>
            <person name="Benjdia M."/>
            <person name="Bidzinski P."/>
            <person name="Bindschedler L.V."/>
            <person name="Both M."/>
            <person name="Brewer M.T."/>
            <person name="Cadle-Davidson L."/>
            <person name="Cadle-Davidson M.M."/>
            <person name="Collemare J."/>
            <person name="Cramer R."/>
            <person name="Frenkel O."/>
            <person name="Godfrey D."/>
            <person name="Harriman J."/>
            <person name="Hoede C."/>
            <person name="King B.C."/>
            <person name="Klages S."/>
            <person name="Kleemann J."/>
            <person name="Knoll D."/>
            <person name="Koti P.S."/>
            <person name="Kreplak J."/>
            <person name="Lopez-Ruiz F.J."/>
            <person name="Lu X."/>
            <person name="Maekawa T."/>
            <person name="Mahanil S."/>
            <person name="Micali C."/>
            <person name="Milgroom M.G."/>
            <person name="Montana G."/>
            <person name="Noir S."/>
            <person name="O'Connell R.J."/>
            <person name="Oberhaensli S."/>
            <person name="Parlange F."/>
            <person name="Pedersen C."/>
            <person name="Quesneville H."/>
            <person name="Reinhardt R."/>
            <person name="Rott M."/>
            <person name="Sacristan S."/>
            <person name="Schmidt S.M."/>
            <person name="Schoen M."/>
            <person name="Skamnioti P."/>
            <person name="Sommer H."/>
            <person name="Stephens A."/>
            <person name="Takahara H."/>
            <person name="Thordal-Christensen H."/>
            <person name="Vigouroux M."/>
            <person name="Wessling R."/>
            <person name="Wicker T."/>
            <person name="Panstruga R."/>
        </authorList>
    </citation>
    <scope>NUCLEOTIDE SEQUENCE [LARGE SCALE GENOMIC DNA]</scope>
    <source>
        <strain evidence="2">DH14</strain>
    </source>
</reference>
<name>N1JQL8_BLUG1</name>
<proteinExistence type="predicted"/>
<dbReference type="EMBL" id="CAUH01007437">
    <property type="protein sequence ID" value="CCU83035.1"/>
    <property type="molecule type" value="Genomic_DNA"/>
</dbReference>
<evidence type="ECO:0000256" key="1">
    <source>
        <dbReference type="SAM" id="MobiDB-lite"/>
    </source>
</evidence>
<feature type="region of interest" description="Disordered" evidence="1">
    <location>
        <begin position="91"/>
        <end position="113"/>
    </location>
</feature>
<evidence type="ECO:0000313" key="2">
    <source>
        <dbReference type="EMBL" id="CCU83035.1"/>
    </source>
</evidence>
<dbReference type="OrthoDB" id="4357294at2759"/>
<protein>
    <submittedName>
        <fullName evidence="2">Putative effector related to avrK1 and avra10 (EKA)</fullName>
    </submittedName>
</protein>
<dbReference type="AlphaFoldDB" id="N1JQL8"/>
<dbReference type="Proteomes" id="UP000015441">
    <property type="component" value="Unassembled WGS sequence"/>
</dbReference>
<dbReference type="HOGENOM" id="CLU_018153_0_0_1"/>
<accession>N1JQL8</accession>
<evidence type="ECO:0000313" key="3">
    <source>
        <dbReference type="Proteomes" id="UP000015441"/>
    </source>
</evidence>
<sequence>MYISTPLLLNSSEINSCIFTIPPVRKKRPNAKLDNTRVRPRALDQLHGLVQSPKCAEMSKVSIKGKEKALPAVAEPDTDMIGSVEIVEEIPQPPSVPHGIGESRKLPRKQSVPPELQPNIEAEQRLAVETPANLALRSAAFSRVEATLLPLTNRSNRQFVDSMRAYLRAAIAQYMATGPASRPPVLPTRPANPFPKAPNARSTPTPAVPALSIKSTWATAVLRPAAKAQKKETPKAEVDMRLFLRLETDHPWRKLSTSCVRMRIGFAMLANNEKSRQEILDGSSKLVSDNAKHETSSDLVALQIPNVPVTLFTWDNAPRPGFRILDEAGMATIHKPRPPIEQCKRCLGFHATLGYSPAPACWNHGSTMHLEAECKALTKCRNCGGPHRSDSRDCKVRPGKSGPVARAQAAAKKAEEAIIAAAKDISMAEATGFGALGSEEEI</sequence>
<dbReference type="InParanoid" id="N1JQL8"/>
<organism evidence="2 3">
    <name type="scientific">Blumeria graminis f. sp. hordei (strain DH14)</name>
    <name type="common">Barley powdery mildew</name>
    <name type="synonym">Oidium monilioides f. sp. hordei</name>
    <dbReference type="NCBI Taxonomy" id="546991"/>
    <lineage>
        <taxon>Eukaryota</taxon>
        <taxon>Fungi</taxon>
        <taxon>Dikarya</taxon>
        <taxon>Ascomycota</taxon>
        <taxon>Pezizomycotina</taxon>
        <taxon>Leotiomycetes</taxon>
        <taxon>Erysiphales</taxon>
        <taxon>Erysiphaceae</taxon>
        <taxon>Blumeria</taxon>
        <taxon>Blumeria hordei</taxon>
    </lineage>
</organism>
<gene>
    <name evidence="2" type="ORF">BGHDH14_bgh06624</name>
</gene>
<comment type="caution">
    <text evidence="2">The sequence shown here is derived from an EMBL/GenBank/DDBJ whole genome shotgun (WGS) entry which is preliminary data.</text>
</comment>
<keyword evidence="3" id="KW-1185">Reference proteome</keyword>